<proteinExistence type="inferred from homology"/>
<evidence type="ECO:0000256" key="1">
    <source>
        <dbReference type="ARBA" id="ARBA00004477"/>
    </source>
</evidence>
<accession>A0A090N345</accession>
<evidence type="ECO:0000256" key="9">
    <source>
        <dbReference type="ARBA" id="ARBA00022989"/>
    </source>
</evidence>
<dbReference type="STRING" id="70448.A0A090N345"/>
<feature type="transmembrane region" description="Helical" evidence="12">
    <location>
        <begin position="476"/>
        <end position="496"/>
    </location>
</feature>
<feature type="transmembrane region" description="Helical" evidence="12">
    <location>
        <begin position="561"/>
        <end position="580"/>
    </location>
</feature>
<feature type="transmembrane region" description="Helical" evidence="12">
    <location>
        <begin position="775"/>
        <end position="796"/>
    </location>
</feature>
<feature type="transmembrane region" description="Helical" evidence="12">
    <location>
        <begin position="853"/>
        <end position="877"/>
    </location>
</feature>
<dbReference type="InterPro" id="IPR007070">
    <property type="entry name" value="GPI_EtnP_transferase_1"/>
</dbReference>
<evidence type="ECO:0000313" key="15">
    <source>
        <dbReference type="Proteomes" id="UP000009170"/>
    </source>
</evidence>
<keyword evidence="7 12" id="KW-0812">Transmembrane</keyword>
<reference evidence="15" key="1">
    <citation type="journal article" date="2006" name="Proc. Natl. Acad. Sci. U.S.A.">
        <title>Genome analysis of the smallest free-living eukaryote Ostreococcus tauri unveils many unique features.</title>
        <authorList>
            <person name="Derelle E."/>
            <person name="Ferraz C."/>
            <person name="Rombauts S."/>
            <person name="Rouze P."/>
            <person name="Worden A.Z."/>
            <person name="Robbens S."/>
            <person name="Partensky F."/>
            <person name="Degroeve S."/>
            <person name="Echeynie S."/>
            <person name="Cooke R."/>
            <person name="Saeys Y."/>
            <person name="Wuyts J."/>
            <person name="Jabbari K."/>
            <person name="Bowler C."/>
            <person name="Panaud O."/>
            <person name="Piegu B."/>
            <person name="Ball S.G."/>
            <person name="Ral J.-P."/>
            <person name="Bouget F.-Y."/>
            <person name="Piganeau G."/>
            <person name="De Baets B."/>
            <person name="Picard A."/>
            <person name="Delseny M."/>
            <person name="Demaille J."/>
            <person name="Van de Peer Y."/>
            <person name="Moreau H."/>
        </authorList>
    </citation>
    <scope>NUCLEOTIDE SEQUENCE [LARGE SCALE GENOMIC DNA]</scope>
    <source>
        <strain evidence="15">OTTH 0595 / CCAP 157/2 / RCC745</strain>
    </source>
</reference>
<evidence type="ECO:0000256" key="11">
    <source>
        <dbReference type="ARBA" id="ARBA00023180"/>
    </source>
</evidence>
<feature type="transmembrane region" description="Helical" evidence="12">
    <location>
        <begin position="735"/>
        <end position="755"/>
    </location>
</feature>
<keyword evidence="6 12" id="KW-0808">Transferase</keyword>
<dbReference type="GO" id="GO:0005789">
    <property type="term" value="C:endoplasmic reticulum membrane"/>
    <property type="evidence" value="ECO:0007669"/>
    <property type="project" value="UniProtKB-SubCell"/>
</dbReference>
<dbReference type="UniPathway" id="UPA00196"/>
<reference evidence="14 15" key="2">
    <citation type="journal article" date="2014" name="BMC Genomics">
        <title>An improved genome of the model marine alga Ostreococcus tauri unfolds by assessing Illumina de novo assemblies.</title>
        <authorList>
            <person name="Blanc-Mathieu R."/>
            <person name="Verhelst B."/>
            <person name="Derelle E."/>
            <person name="Rombauts S."/>
            <person name="Bouget F.Y."/>
            <person name="Carre I."/>
            <person name="Chateau A."/>
            <person name="Eyre-Walker A."/>
            <person name="Grimsley N."/>
            <person name="Moreau H."/>
            <person name="Piegu B."/>
            <person name="Rivals E."/>
            <person name="Schackwitz W."/>
            <person name="Van de Peer Y."/>
            <person name="Piganeau G."/>
        </authorList>
    </citation>
    <scope>NUCLEOTIDE SEQUENCE [LARGE SCALE GENOMIC DNA]</scope>
    <source>
        <strain evidence="15">OTTH 0595 / CCAP 157/2 / RCC745</strain>
    </source>
</reference>
<dbReference type="EMBL" id="CAID01000004">
    <property type="protein sequence ID" value="CEF97478.1"/>
    <property type="molecule type" value="Genomic_DNA"/>
</dbReference>
<evidence type="ECO:0000256" key="3">
    <source>
        <dbReference type="ARBA" id="ARBA00008400"/>
    </source>
</evidence>
<sequence>MYGVSNSKRTVVIVAFAIHLIFVHSAFDVFFQSPVVPGVERSLATHAAPAKRLVIIVADGARADAVFSDGRAKHVQRRASGGRWGVSHARAPTESRPGHVALLGGFYEDPSAITKGWSANPVEFDHVVNQSSNAWAWGAPSVVPLFTDGVKNARSFVYDESLEDFASANDHGALDEWVFERVIDHLKRANASESEAMNGDGNVFFLHLLGLDSSGHAHKPHSKEYFENVGIVDEGVRRVEEAFAERFGDDGKTAFILTADHGMSNKGAHGDGDPGCTETPLVVWGAGVANGTGIVRGSCRGEPETPQDWGVDPAMRCDVDQADIAPLAATLIGLPPPRHNFGLLPGAYLSNEPEDLRSKATIANAEQLLALHELKAHRTAKRALSALFSLKLHQDMIGISERVANYNRLAVEGKYDAATREANGVSRACLTALDYLHTYDRALLQIVVVACFVTWMVLLAVNLLPRRKGDSETPAGLPLTLACAYGAILSVVLVVRRAPPTYGLYFGLPAYFSLSIVNTLSAVKSESMEDIKLLKIVSGALGAFAATETICRGFHDRIVFTYAFTSAAVLLVILAIGLLVRADVDNAVRSLFMALSTLTLSRFTTFSIELEANTSLILYGLLASAVVGMVTQIFLRPLDMFQDDRADVNKARPGRGVFITQMGMLIVTAALVFVVDGAQSAKQTIPMWAHIACRIVAALSPVLPLFSPPRTLPRTTSVFLGFAPTYALFSVSYESLFYACLGFCLICWMVLERGLQAPTSVRSKMYTREIAPGDVRHAAVFLILIDAAFFGTGNVASIASFDLSSVYRITTRFNPFVMGALVMLKVLIPMITVAAAFLVVLKSQRAPAFESYLIFLILCDVVAVRFFFQITTVGSWLDIGSSVSRFALMGTQVVTILPFLALASLFTADVPVNGKYIAKSKRA</sequence>
<dbReference type="Pfam" id="PF04987">
    <property type="entry name" value="PigN"/>
    <property type="match status" value="1"/>
</dbReference>
<dbReference type="Proteomes" id="UP000009170">
    <property type="component" value="Unassembled WGS sequence"/>
</dbReference>
<dbReference type="SUPFAM" id="SSF53649">
    <property type="entry name" value="Alkaline phosphatase-like"/>
    <property type="match status" value="1"/>
</dbReference>
<dbReference type="GO" id="GO:0006506">
    <property type="term" value="P:GPI anchor biosynthetic process"/>
    <property type="evidence" value="ECO:0007669"/>
    <property type="project" value="UniProtKB-UniPathway"/>
</dbReference>
<evidence type="ECO:0000256" key="2">
    <source>
        <dbReference type="ARBA" id="ARBA00004687"/>
    </source>
</evidence>
<comment type="subcellular location">
    <subcellularLocation>
        <location evidence="1 12">Endoplasmic reticulum membrane</location>
        <topology evidence="1 12">Multi-pass membrane protein</topology>
    </subcellularLocation>
</comment>
<comment type="similarity">
    <text evidence="3 12">Belongs to the PIGG/PIGN/PIGO family. PIGN subfamily.</text>
</comment>
<dbReference type="InterPro" id="IPR017850">
    <property type="entry name" value="Alkaline_phosphatase_core_sf"/>
</dbReference>
<evidence type="ECO:0000256" key="6">
    <source>
        <dbReference type="ARBA" id="ARBA00022679"/>
    </source>
</evidence>
<feature type="transmembrane region" description="Helical" evidence="12">
    <location>
        <begin position="816"/>
        <end position="841"/>
    </location>
</feature>
<organism evidence="14 15">
    <name type="scientific">Ostreococcus tauri</name>
    <name type="common">Marine green alga</name>
    <dbReference type="NCBI Taxonomy" id="70448"/>
    <lineage>
        <taxon>Eukaryota</taxon>
        <taxon>Viridiplantae</taxon>
        <taxon>Chlorophyta</taxon>
        <taxon>Mamiellophyceae</taxon>
        <taxon>Mamiellales</taxon>
        <taxon>Bathycoccaceae</taxon>
        <taxon>Ostreococcus</taxon>
    </lineage>
</organism>
<evidence type="ECO:0000256" key="8">
    <source>
        <dbReference type="ARBA" id="ARBA00022824"/>
    </source>
</evidence>
<dbReference type="FunCoup" id="A0A090N345">
    <property type="interactions" value="1599"/>
</dbReference>
<dbReference type="RefSeq" id="XP_003078652.2">
    <property type="nucleotide sequence ID" value="XM_003078604.2"/>
</dbReference>
<keyword evidence="5 12" id="KW-0337">GPI-anchor biosynthesis</keyword>
<dbReference type="Gene3D" id="3.40.720.10">
    <property type="entry name" value="Alkaline Phosphatase, subunit A"/>
    <property type="match status" value="2"/>
</dbReference>
<keyword evidence="9 12" id="KW-1133">Transmembrane helix</keyword>
<feature type="transmembrane region" description="Helical" evidence="12">
    <location>
        <begin position="616"/>
        <end position="635"/>
    </location>
</feature>
<feature type="transmembrane region" description="Helical" evidence="12">
    <location>
        <begin position="442"/>
        <end position="464"/>
    </location>
</feature>
<gene>
    <name evidence="14" type="ORF">OT_ostta04g01180</name>
</gene>
<evidence type="ECO:0000259" key="13">
    <source>
        <dbReference type="Pfam" id="PF04987"/>
    </source>
</evidence>
<keyword evidence="8 12" id="KW-0256">Endoplasmic reticulum</keyword>
<dbReference type="AlphaFoldDB" id="A0A090N345"/>
<evidence type="ECO:0000256" key="5">
    <source>
        <dbReference type="ARBA" id="ARBA00022502"/>
    </source>
</evidence>
<evidence type="ECO:0000313" key="14">
    <source>
        <dbReference type="EMBL" id="CEF97478.1"/>
    </source>
</evidence>
<feature type="transmembrane region" description="Helical" evidence="12">
    <location>
        <begin position="889"/>
        <end position="912"/>
    </location>
</feature>
<dbReference type="GeneID" id="9834225"/>
<evidence type="ECO:0000256" key="7">
    <source>
        <dbReference type="ARBA" id="ARBA00022692"/>
    </source>
</evidence>
<comment type="caution">
    <text evidence="14">The sequence shown here is derived from an EMBL/GenBank/DDBJ whole genome shotgun (WGS) entry which is preliminary data.</text>
</comment>
<evidence type="ECO:0000256" key="12">
    <source>
        <dbReference type="RuleBase" id="RU367138"/>
    </source>
</evidence>
<dbReference type="PANTHER" id="PTHR12250:SF0">
    <property type="entry name" value="GPI ETHANOLAMINE PHOSPHATE TRANSFERASE 1"/>
    <property type="match status" value="1"/>
</dbReference>
<evidence type="ECO:0000256" key="10">
    <source>
        <dbReference type="ARBA" id="ARBA00023136"/>
    </source>
</evidence>
<dbReference type="EC" id="2.-.-.-" evidence="12"/>
<dbReference type="PANTHER" id="PTHR12250">
    <property type="entry name" value="PHOSPHATIDYLINOSITOL GLYCAN, CLASS N"/>
    <property type="match status" value="1"/>
</dbReference>
<dbReference type="OrthoDB" id="2748310at2759"/>
<dbReference type="InterPro" id="IPR002591">
    <property type="entry name" value="Phosphodiest/P_Trfase"/>
</dbReference>
<keyword evidence="10 12" id="KW-0472">Membrane</keyword>
<evidence type="ECO:0000256" key="4">
    <source>
        <dbReference type="ARBA" id="ARBA00020831"/>
    </source>
</evidence>
<name>A0A090N345_OSTTA</name>
<protein>
    <recommendedName>
        <fullName evidence="4 12">GPI ethanolamine phosphate transferase 1</fullName>
        <ecNumber evidence="12">2.-.-.-</ecNumber>
    </recommendedName>
</protein>
<feature type="transmembrane region" description="Helical" evidence="12">
    <location>
        <begin position="656"/>
        <end position="675"/>
    </location>
</feature>
<dbReference type="KEGG" id="ota:OT_ostta04g01180"/>
<comment type="pathway">
    <text evidence="2 12">Glycolipid biosynthesis; glycosylphosphatidylinositol-anchor biosynthesis.</text>
</comment>
<comment type="caution">
    <text evidence="12">Lacks conserved residue(s) required for the propagation of feature annotation.</text>
</comment>
<comment type="function">
    <text evidence="12">Ethanolamine phosphate transferase involved in glycosylphosphatidylinositol-anchor biosynthesis. Transfers ethanolamine phosphate to the first alpha-1,4-linked mannose of the glycosylphosphatidylinositol precursor of GPI-anchor.</text>
</comment>
<dbReference type="CDD" id="cd16020">
    <property type="entry name" value="GPI_EPT_1"/>
    <property type="match status" value="1"/>
</dbReference>
<feature type="domain" description="GPI ethanolamine phosphate transferase 1 C-terminal" evidence="13">
    <location>
        <begin position="432"/>
        <end position="875"/>
    </location>
</feature>
<dbReference type="InParanoid" id="A0A090N345"/>
<feature type="transmembrane region" description="Helical" evidence="12">
    <location>
        <begin position="592"/>
        <end position="610"/>
    </location>
</feature>
<dbReference type="Pfam" id="PF01663">
    <property type="entry name" value="Phosphodiest"/>
    <property type="match status" value="1"/>
</dbReference>
<dbReference type="GO" id="GO:0051377">
    <property type="term" value="F:mannose-ethanolamine phosphotransferase activity"/>
    <property type="evidence" value="ECO:0007669"/>
    <property type="project" value="UniProtKB-UniRule"/>
</dbReference>
<keyword evidence="11" id="KW-0325">Glycoprotein</keyword>
<keyword evidence="15" id="KW-1185">Reference proteome</keyword>
<dbReference type="InterPro" id="IPR037671">
    <property type="entry name" value="PIGN_N"/>
</dbReference>
<dbReference type="InterPro" id="IPR017852">
    <property type="entry name" value="GPI_EtnP_transferase_1_C"/>
</dbReference>